<keyword evidence="3" id="KW-1185">Reference proteome</keyword>
<name>A0A433QJT5_9FUNG</name>
<dbReference type="Proteomes" id="UP000274822">
    <property type="component" value="Unassembled WGS sequence"/>
</dbReference>
<reference evidence="2 3" key="1">
    <citation type="journal article" date="2018" name="New Phytol.">
        <title>Phylogenomics of Endogonaceae and evolution of mycorrhizas within Mucoromycota.</title>
        <authorList>
            <person name="Chang Y."/>
            <person name="Desiro A."/>
            <person name="Na H."/>
            <person name="Sandor L."/>
            <person name="Lipzen A."/>
            <person name="Clum A."/>
            <person name="Barry K."/>
            <person name="Grigoriev I.V."/>
            <person name="Martin F.M."/>
            <person name="Stajich J.E."/>
            <person name="Smith M.E."/>
            <person name="Bonito G."/>
            <person name="Spatafora J.W."/>
        </authorList>
    </citation>
    <scope>NUCLEOTIDE SEQUENCE [LARGE SCALE GENOMIC DNA]</scope>
    <source>
        <strain evidence="2 3">AD002</strain>
    </source>
</reference>
<sequence>MDRALSGWKPHTSTHYDIVKEGVDPRNAVFSLTVDTKHITRQKEEYVLKWINFVGYLGGTFNVMGTAYVILFGASKIRPWGLAQMYLLRWSSSFYAKKYIIGAGLPLVERILIDSEMQGEALAGGKQKLERSGNTKSISKTDEHLSELRSLVSSVKICWKVFYLNTTLTVPWFKTSTEEANA</sequence>
<dbReference type="AlphaFoldDB" id="A0A433QJT5"/>
<accession>A0A433QJT5</accession>
<evidence type="ECO:0000313" key="2">
    <source>
        <dbReference type="EMBL" id="RUS30014.1"/>
    </source>
</evidence>
<proteinExistence type="predicted"/>
<keyword evidence="1" id="KW-0812">Transmembrane</keyword>
<protein>
    <submittedName>
        <fullName evidence="2">Uncharacterized protein</fullName>
    </submittedName>
</protein>
<evidence type="ECO:0000256" key="1">
    <source>
        <dbReference type="SAM" id="Phobius"/>
    </source>
</evidence>
<dbReference type="EMBL" id="RBNJ01004396">
    <property type="protein sequence ID" value="RUS30014.1"/>
    <property type="molecule type" value="Genomic_DNA"/>
</dbReference>
<evidence type="ECO:0000313" key="3">
    <source>
        <dbReference type="Proteomes" id="UP000274822"/>
    </source>
</evidence>
<organism evidence="2 3">
    <name type="scientific">Jimgerdemannia flammicorona</name>
    <dbReference type="NCBI Taxonomy" id="994334"/>
    <lineage>
        <taxon>Eukaryota</taxon>
        <taxon>Fungi</taxon>
        <taxon>Fungi incertae sedis</taxon>
        <taxon>Mucoromycota</taxon>
        <taxon>Mucoromycotina</taxon>
        <taxon>Endogonomycetes</taxon>
        <taxon>Endogonales</taxon>
        <taxon>Endogonaceae</taxon>
        <taxon>Jimgerdemannia</taxon>
    </lineage>
</organism>
<keyword evidence="1" id="KW-0472">Membrane</keyword>
<feature type="transmembrane region" description="Helical" evidence="1">
    <location>
        <begin position="53"/>
        <end position="74"/>
    </location>
</feature>
<comment type="caution">
    <text evidence="2">The sequence shown here is derived from an EMBL/GenBank/DDBJ whole genome shotgun (WGS) entry which is preliminary data.</text>
</comment>
<keyword evidence="1" id="KW-1133">Transmembrane helix</keyword>
<gene>
    <name evidence="2" type="ORF">BC938DRAFT_479951</name>
</gene>